<evidence type="ECO:0000313" key="3">
    <source>
        <dbReference type="Proteomes" id="UP000087171"/>
    </source>
</evidence>
<dbReference type="Proteomes" id="UP000087171">
    <property type="component" value="Chromosome Ca2"/>
</dbReference>
<dbReference type="RefSeq" id="XP_012568572.1">
    <property type="nucleotide sequence ID" value="XM_012713118.2"/>
</dbReference>
<proteinExistence type="predicted"/>
<protein>
    <submittedName>
        <fullName evidence="4">Uncharacterized protein LOC101490128</fullName>
    </submittedName>
</protein>
<evidence type="ECO:0000256" key="1">
    <source>
        <dbReference type="SAM" id="MobiDB-lite"/>
    </source>
</evidence>
<feature type="region of interest" description="Disordered" evidence="1">
    <location>
        <begin position="49"/>
        <end position="109"/>
    </location>
</feature>
<evidence type="ECO:0000256" key="2">
    <source>
        <dbReference type="SAM" id="SignalP"/>
    </source>
</evidence>
<feature type="compositionally biased region" description="Gly residues" evidence="1">
    <location>
        <begin position="74"/>
        <end position="92"/>
    </location>
</feature>
<accession>A0A1S3DYK2</accession>
<name>A0A1S3DYK2_CICAR</name>
<reference evidence="3" key="1">
    <citation type="journal article" date="2013" name="Nat. Biotechnol.">
        <title>Draft genome sequence of chickpea (Cicer arietinum) provides a resource for trait improvement.</title>
        <authorList>
            <person name="Varshney R.K."/>
            <person name="Song C."/>
            <person name="Saxena R.K."/>
            <person name="Azam S."/>
            <person name="Yu S."/>
            <person name="Sharpe A.G."/>
            <person name="Cannon S."/>
            <person name="Baek J."/>
            <person name="Rosen B.D."/>
            <person name="Tar'an B."/>
            <person name="Millan T."/>
            <person name="Zhang X."/>
            <person name="Ramsay L.D."/>
            <person name="Iwata A."/>
            <person name="Wang Y."/>
            <person name="Nelson W."/>
            <person name="Farmer A.D."/>
            <person name="Gaur P.M."/>
            <person name="Soderlund C."/>
            <person name="Penmetsa R.V."/>
            <person name="Xu C."/>
            <person name="Bharti A.K."/>
            <person name="He W."/>
            <person name="Winter P."/>
            <person name="Zhao S."/>
            <person name="Hane J.K."/>
            <person name="Carrasquilla-Garcia N."/>
            <person name="Condie J.A."/>
            <person name="Upadhyaya H.D."/>
            <person name="Luo M.C."/>
            <person name="Thudi M."/>
            <person name="Gowda C.L."/>
            <person name="Singh N.P."/>
            <person name="Lichtenzveig J."/>
            <person name="Gali K.K."/>
            <person name="Rubio J."/>
            <person name="Nadarajan N."/>
            <person name="Dolezel J."/>
            <person name="Bansal K.C."/>
            <person name="Xu X."/>
            <person name="Edwards D."/>
            <person name="Zhang G."/>
            <person name="Kahl G."/>
            <person name="Gil J."/>
            <person name="Singh K.B."/>
            <person name="Datta S.K."/>
            <person name="Jackson S.A."/>
            <person name="Wang J."/>
            <person name="Cook D.R."/>
        </authorList>
    </citation>
    <scope>NUCLEOTIDE SEQUENCE [LARGE SCALE GENOMIC DNA]</scope>
    <source>
        <strain evidence="3">cv. CDC Frontier</strain>
    </source>
</reference>
<evidence type="ECO:0000313" key="4">
    <source>
        <dbReference type="RefSeq" id="XP_012568572.1"/>
    </source>
</evidence>
<keyword evidence="3" id="KW-1185">Reference proteome</keyword>
<feature type="signal peptide" evidence="2">
    <location>
        <begin position="1"/>
        <end position="25"/>
    </location>
</feature>
<feature type="chain" id="PRO_5010302616" evidence="2">
    <location>
        <begin position="26"/>
        <end position="109"/>
    </location>
</feature>
<keyword evidence="2" id="KW-0732">Signal</keyword>
<organism evidence="3 4">
    <name type="scientific">Cicer arietinum</name>
    <name type="common">Chickpea</name>
    <name type="synonym">Garbanzo</name>
    <dbReference type="NCBI Taxonomy" id="3827"/>
    <lineage>
        <taxon>Eukaryota</taxon>
        <taxon>Viridiplantae</taxon>
        <taxon>Streptophyta</taxon>
        <taxon>Embryophyta</taxon>
        <taxon>Tracheophyta</taxon>
        <taxon>Spermatophyta</taxon>
        <taxon>Magnoliopsida</taxon>
        <taxon>eudicotyledons</taxon>
        <taxon>Gunneridae</taxon>
        <taxon>Pentapetalae</taxon>
        <taxon>rosids</taxon>
        <taxon>fabids</taxon>
        <taxon>Fabales</taxon>
        <taxon>Fabaceae</taxon>
        <taxon>Papilionoideae</taxon>
        <taxon>50 kb inversion clade</taxon>
        <taxon>NPAAA clade</taxon>
        <taxon>Hologalegina</taxon>
        <taxon>IRL clade</taxon>
        <taxon>Cicereae</taxon>
        <taxon>Cicer</taxon>
    </lineage>
</organism>
<dbReference type="AlphaFoldDB" id="A0A1S3DYK2"/>
<sequence length="109" mass="11532">MKTKPFIFLCFLCVLFLISVVASEAFENGDGKGSRVSTMLLCWDWGWGKSEKGSKDGNEKDDKSKAVPDDKFQGFGGPNGGAPGGSWGGPGGNLEDHHVPFGDISSGHP</sequence>
<reference evidence="4" key="2">
    <citation type="submission" date="2025-08" db="UniProtKB">
        <authorList>
            <consortium name="RefSeq"/>
        </authorList>
    </citation>
    <scope>IDENTIFICATION</scope>
    <source>
        <tissue evidence="4">Etiolated seedlings</tissue>
    </source>
</reference>
<dbReference type="PaxDb" id="3827-XP_004491113.1"/>
<feature type="compositionally biased region" description="Basic and acidic residues" evidence="1">
    <location>
        <begin position="49"/>
        <end position="72"/>
    </location>
</feature>
<gene>
    <name evidence="4" type="primary">LOC101490128</name>
</gene>